<feature type="region of interest" description="Disordered" evidence="6">
    <location>
        <begin position="259"/>
        <end position="353"/>
    </location>
</feature>
<evidence type="ECO:0000313" key="9">
    <source>
        <dbReference type="Proteomes" id="UP001157109"/>
    </source>
</evidence>
<evidence type="ECO:0000256" key="6">
    <source>
        <dbReference type="SAM" id="MobiDB-lite"/>
    </source>
</evidence>
<dbReference type="PANTHER" id="PTHR43182">
    <property type="entry name" value="COBALT-PRECORRIN-6B C(15)-METHYLTRANSFERASE (DECARBOXYLATING)"/>
    <property type="match status" value="1"/>
</dbReference>
<dbReference type="SUPFAM" id="SSF53790">
    <property type="entry name" value="Tetrapyrrole methylase"/>
    <property type="match status" value="1"/>
</dbReference>
<dbReference type="Gene3D" id="3.40.1010.10">
    <property type="entry name" value="Cobalt-precorrin-4 Transmethylase, Domain 1"/>
    <property type="match status" value="1"/>
</dbReference>
<evidence type="ECO:0000259" key="7">
    <source>
        <dbReference type="Pfam" id="PF00590"/>
    </source>
</evidence>
<evidence type="ECO:0000256" key="4">
    <source>
        <dbReference type="ARBA" id="ARBA00022679"/>
    </source>
</evidence>
<feature type="compositionally biased region" description="Polar residues" evidence="6">
    <location>
        <begin position="282"/>
        <end position="292"/>
    </location>
</feature>
<proteinExistence type="predicted"/>
<comment type="caution">
    <text evidence="8">The sequence shown here is derived from an EMBL/GenBank/DDBJ whole genome shotgun (WGS) entry which is preliminary data.</text>
</comment>
<keyword evidence="9" id="KW-1185">Reference proteome</keyword>
<sequence>MSTAPVTVVGIGVDGWEGLGPAARQAVAAAAVVMGSDRQRRLVAGHHHADEVDLPKPLRERLTAEVDEHADRGLVVLASGDPMHYGIGRTLVELLGAERVHVVPHASSMSLACARMGWPLEDVTIVSVVGRPLEALALAVRPGRRLLVLSADSGTPGEVAALLRRLGLGDSRLSVLDDLGGPGERRVDGVAATWSAKPGSELNIVAVDVRPDQEPPRLAVVPGLPDEVYDSDGQLTKRHVRAATLATLAPAPGELLWDVGAGPARSPSSGCGPTLPAPPSPSSRTWTGSRGSAATPAPSVSRACRSCRAPHRAPSSGCRRLTRSSSAADSPRSAWSTPSSRRCAPAGDSSPTL</sequence>
<accession>A0ABQ6HN88</accession>
<dbReference type="InterPro" id="IPR014777">
    <property type="entry name" value="4pyrrole_Mease_sub1"/>
</dbReference>
<dbReference type="Pfam" id="PF00590">
    <property type="entry name" value="TP_methylase"/>
    <property type="match status" value="1"/>
</dbReference>
<reference evidence="9" key="1">
    <citation type="journal article" date="2019" name="Int. J. Syst. Evol. Microbiol.">
        <title>The Global Catalogue of Microorganisms (GCM) 10K type strain sequencing project: providing services to taxonomists for standard genome sequencing and annotation.</title>
        <authorList>
            <consortium name="The Broad Institute Genomics Platform"/>
            <consortium name="The Broad Institute Genome Sequencing Center for Infectious Disease"/>
            <person name="Wu L."/>
            <person name="Ma J."/>
        </authorList>
    </citation>
    <scope>NUCLEOTIDE SEQUENCE [LARGE SCALE GENOMIC DNA]</scope>
    <source>
        <strain evidence="9">NBRC 105830</strain>
    </source>
</reference>
<dbReference type="InterPro" id="IPR050714">
    <property type="entry name" value="Cobalamin_biosynth_MTase"/>
</dbReference>
<keyword evidence="2" id="KW-0169">Cobalamin biosynthesis</keyword>
<keyword evidence="4" id="KW-0808">Transferase</keyword>
<keyword evidence="5" id="KW-0949">S-adenosyl-L-methionine</keyword>
<organism evidence="8 9">
    <name type="scientific">Arsenicicoccus piscis</name>
    <dbReference type="NCBI Taxonomy" id="673954"/>
    <lineage>
        <taxon>Bacteria</taxon>
        <taxon>Bacillati</taxon>
        <taxon>Actinomycetota</taxon>
        <taxon>Actinomycetes</taxon>
        <taxon>Micrococcales</taxon>
        <taxon>Intrasporangiaceae</taxon>
        <taxon>Arsenicicoccus</taxon>
    </lineage>
</organism>
<dbReference type="InterPro" id="IPR035996">
    <property type="entry name" value="4pyrrol_Methylase_sf"/>
</dbReference>
<dbReference type="PANTHER" id="PTHR43182:SF1">
    <property type="entry name" value="COBALT-PRECORRIN-7 C(5)-METHYLTRANSFERASE"/>
    <property type="match status" value="1"/>
</dbReference>
<dbReference type="RefSeq" id="WP_284284511.1">
    <property type="nucleotide sequence ID" value="NZ_BSUJ01000001.1"/>
</dbReference>
<name>A0ABQ6HN88_9MICO</name>
<dbReference type="Proteomes" id="UP001157109">
    <property type="component" value="Unassembled WGS sequence"/>
</dbReference>
<feature type="domain" description="Tetrapyrrole methylase" evidence="7">
    <location>
        <begin position="6"/>
        <end position="191"/>
    </location>
</feature>
<evidence type="ECO:0000313" key="8">
    <source>
        <dbReference type="EMBL" id="GMA19914.1"/>
    </source>
</evidence>
<dbReference type="InterPro" id="IPR012818">
    <property type="entry name" value="CbiE"/>
</dbReference>
<feature type="compositionally biased region" description="Low complexity" evidence="6">
    <location>
        <begin position="324"/>
        <end position="336"/>
    </location>
</feature>
<comment type="pathway">
    <text evidence="1">Cofactor biosynthesis; adenosylcobalamin biosynthesis.</text>
</comment>
<dbReference type="InterPro" id="IPR029063">
    <property type="entry name" value="SAM-dependent_MTases_sf"/>
</dbReference>
<dbReference type="EMBL" id="BSUJ01000001">
    <property type="protein sequence ID" value="GMA19914.1"/>
    <property type="molecule type" value="Genomic_DNA"/>
</dbReference>
<evidence type="ECO:0000256" key="2">
    <source>
        <dbReference type="ARBA" id="ARBA00022573"/>
    </source>
</evidence>
<dbReference type="InterPro" id="IPR014776">
    <property type="entry name" value="4pyrrole_Mease_sub2"/>
</dbReference>
<dbReference type="Gene3D" id="3.30.950.10">
    <property type="entry name" value="Methyltransferase, Cobalt-precorrin-4 Transmethylase, Domain 2"/>
    <property type="match status" value="1"/>
</dbReference>
<dbReference type="InterPro" id="IPR000878">
    <property type="entry name" value="4pyrrol_Mease"/>
</dbReference>
<gene>
    <name evidence="8" type="ORF">GCM10025862_19350</name>
</gene>
<dbReference type="Gene3D" id="3.40.50.150">
    <property type="entry name" value="Vaccinia Virus protein VP39"/>
    <property type="match status" value="1"/>
</dbReference>
<dbReference type="CDD" id="cd11644">
    <property type="entry name" value="Precorrin-6Y-MT"/>
    <property type="match status" value="1"/>
</dbReference>
<evidence type="ECO:0000256" key="1">
    <source>
        <dbReference type="ARBA" id="ARBA00004953"/>
    </source>
</evidence>
<dbReference type="NCBIfam" id="TIGR02467">
    <property type="entry name" value="CbiE"/>
    <property type="match status" value="1"/>
</dbReference>
<protein>
    <recommendedName>
        <fullName evidence="7">Tetrapyrrole methylase domain-containing protein</fullName>
    </recommendedName>
</protein>
<evidence type="ECO:0000256" key="5">
    <source>
        <dbReference type="ARBA" id="ARBA00022691"/>
    </source>
</evidence>
<evidence type="ECO:0000256" key="3">
    <source>
        <dbReference type="ARBA" id="ARBA00022603"/>
    </source>
</evidence>
<keyword evidence="3" id="KW-0489">Methyltransferase</keyword>